<accession>A0A2U1P0U3</accession>
<gene>
    <name evidence="2" type="ORF">CTI12_AA209290</name>
</gene>
<comment type="caution">
    <text evidence="2">The sequence shown here is derived from an EMBL/GenBank/DDBJ whole genome shotgun (WGS) entry which is preliminary data.</text>
</comment>
<keyword evidence="3" id="KW-1185">Reference proteome</keyword>
<dbReference type="AlphaFoldDB" id="A0A2U1P0U3"/>
<evidence type="ECO:0000256" key="1">
    <source>
        <dbReference type="SAM" id="MobiDB-lite"/>
    </source>
</evidence>
<feature type="compositionally biased region" description="Polar residues" evidence="1">
    <location>
        <begin position="157"/>
        <end position="168"/>
    </location>
</feature>
<feature type="region of interest" description="Disordered" evidence="1">
    <location>
        <begin position="141"/>
        <end position="176"/>
    </location>
</feature>
<evidence type="ECO:0000313" key="3">
    <source>
        <dbReference type="Proteomes" id="UP000245207"/>
    </source>
</evidence>
<sequence>MTGVGRPMLMDKMTKERCLIKAGKLDFSRVLVEVSAEEELPNVLEISYPPLGNTPARVGKLDVKPRTQEEIAAQVIKEAIRVQVPVGSKGKDVVVDEEGFSTMGKKNRSVVNNNTNGMSTKTLNVQNTHNTTRSGVVYGVQSTNSQGFGKKNAAPSKKNNGNTSNVQSGKGRINGL</sequence>
<dbReference type="EMBL" id="PKPP01001865">
    <property type="protein sequence ID" value="PWA79361.1"/>
    <property type="molecule type" value="Genomic_DNA"/>
</dbReference>
<name>A0A2U1P0U3_ARTAN</name>
<dbReference type="OrthoDB" id="10618846at2759"/>
<dbReference type="Proteomes" id="UP000245207">
    <property type="component" value="Unassembled WGS sequence"/>
</dbReference>
<reference evidence="2 3" key="1">
    <citation type="journal article" date="2018" name="Mol. Plant">
        <title>The genome of Artemisia annua provides insight into the evolution of Asteraceae family and artemisinin biosynthesis.</title>
        <authorList>
            <person name="Shen Q."/>
            <person name="Zhang L."/>
            <person name="Liao Z."/>
            <person name="Wang S."/>
            <person name="Yan T."/>
            <person name="Shi P."/>
            <person name="Liu M."/>
            <person name="Fu X."/>
            <person name="Pan Q."/>
            <person name="Wang Y."/>
            <person name="Lv Z."/>
            <person name="Lu X."/>
            <person name="Zhang F."/>
            <person name="Jiang W."/>
            <person name="Ma Y."/>
            <person name="Chen M."/>
            <person name="Hao X."/>
            <person name="Li L."/>
            <person name="Tang Y."/>
            <person name="Lv G."/>
            <person name="Zhou Y."/>
            <person name="Sun X."/>
            <person name="Brodelius P.E."/>
            <person name="Rose J.K.C."/>
            <person name="Tang K."/>
        </authorList>
    </citation>
    <scope>NUCLEOTIDE SEQUENCE [LARGE SCALE GENOMIC DNA]</scope>
    <source>
        <strain evidence="3">cv. Huhao1</strain>
        <tissue evidence="2">Leaf</tissue>
    </source>
</reference>
<proteinExistence type="predicted"/>
<evidence type="ECO:0000313" key="2">
    <source>
        <dbReference type="EMBL" id="PWA79361.1"/>
    </source>
</evidence>
<organism evidence="2 3">
    <name type="scientific">Artemisia annua</name>
    <name type="common">Sweet wormwood</name>
    <dbReference type="NCBI Taxonomy" id="35608"/>
    <lineage>
        <taxon>Eukaryota</taxon>
        <taxon>Viridiplantae</taxon>
        <taxon>Streptophyta</taxon>
        <taxon>Embryophyta</taxon>
        <taxon>Tracheophyta</taxon>
        <taxon>Spermatophyta</taxon>
        <taxon>Magnoliopsida</taxon>
        <taxon>eudicotyledons</taxon>
        <taxon>Gunneridae</taxon>
        <taxon>Pentapetalae</taxon>
        <taxon>asterids</taxon>
        <taxon>campanulids</taxon>
        <taxon>Asterales</taxon>
        <taxon>Asteraceae</taxon>
        <taxon>Asteroideae</taxon>
        <taxon>Anthemideae</taxon>
        <taxon>Artemisiinae</taxon>
        <taxon>Artemisia</taxon>
    </lineage>
</organism>
<protein>
    <submittedName>
        <fullName evidence="2">Uncharacterized protein</fullName>
    </submittedName>
</protein>